<dbReference type="EMBL" id="BJXH01000001">
    <property type="protein sequence ID" value="GEM66521.1"/>
    <property type="molecule type" value="Genomic_DNA"/>
</dbReference>
<sequence>MNMKLNNKIAFFFPILLIALQTLSSCKKDGQDGQGPEGTSISVRLLGQSTMEARAKGPSLSTGTTLASSSTMERTLHRGYTGTAVMLDGRHYLDVRVVPVTPEGSAAMPASNGNPVTGPGSRASAVSKTSALAPNTAYQVVIYRNNKFVQQRTFSANGNNKPFSGLEPGGGYRVISYSFGNQTVSPVGTSEELAATGPSVPVGDDDRFMYFSTGTFSLAAGSDNPIDILLDNKIAEISAVQLNVASESVPGNIVSIREVKIESNISGSANLHSGTLSYPQDKELKGIPFPANSNGRTVTSSNTGPIKIGLQAAQAAANLLIGSITIGSVTKRDLKVPLPFTQGTRYRIELNIREFTSDGIQIGDLIWAPGNLKAERTNGSWSYGFHSSQENYSANESGGDYWMAGKEIPGRSHTDMNYPFSRYGDYPSGDPCRLVSPEWRTPGDSDFRKLMAGASYMGNPGIPGKYGKNNVSGRYFGTVELKEAPTDPAQQSRYLFLPFTGNFVNYNTGRQTVEGANYWSTNVQGAENYSTLHVRPSYSSLGGWWKVELNPIRCVRDAK</sequence>
<evidence type="ECO:0000256" key="1">
    <source>
        <dbReference type="SAM" id="MobiDB-lite"/>
    </source>
</evidence>
<organism evidence="2 3">
    <name type="scientific">Sphingobacterium mizutaii NBRC 14946 = DSM 11724</name>
    <dbReference type="NCBI Taxonomy" id="1220576"/>
    <lineage>
        <taxon>Bacteria</taxon>
        <taxon>Pseudomonadati</taxon>
        <taxon>Bacteroidota</taxon>
        <taxon>Sphingobacteriia</taxon>
        <taxon>Sphingobacteriales</taxon>
        <taxon>Sphingobacteriaceae</taxon>
        <taxon>Sphingobacterium</taxon>
    </lineage>
</organism>
<dbReference type="Proteomes" id="UP000321676">
    <property type="component" value="Unassembled WGS sequence"/>
</dbReference>
<evidence type="ECO:0000313" key="3">
    <source>
        <dbReference type="Proteomes" id="UP000321676"/>
    </source>
</evidence>
<keyword evidence="3" id="KW-1185">Reference proteome</keyword>
<protein>
    <recommendedName>
        <fullName evidence="4">Fibrobacter succinogenes major paralogous domain-containing protein</fullName>
    </recommendedName>
</protein>
<gene>
    <name evidence="2" type="ORF">SMI01S_01270</name>
</gene>
<proteinExistence type="predicted"/>
<evidence type="ECO:0000313" key="2">
    <source>
        <dbReference type="EMBL" id="GEM66521.1"/>
    </source>
</evidence>
<accession>A0ABQ0W3I7</accession>
<comment type="caution">
    <text evidence="2">The sequence shown here is derived from an EMBL/GenBank/DDBJ whole genome shotgun (WGS) entry which is preliminary data.</text>
</comment>
<feature type="region of interest" description="Disordered" evidence="1">
    <location>
        <begin position="104"/>
        <end position="123"/>
    </location>
</feature>
<evidence type="ECO:0008006" key="4">
    <source>
        <dbReference type="Google" id="ProtNLM"/>
    </source>
</evidence>
<name>A0ABQ0W3I7_9SPHI</name>
<reference evidence="2 3" key="1">
    <citation type="submission" date="2019-07" db="EMBL/GenBank/DDBJ databases">
        <title>Whole genome shotgun sequence of Sphingobacterium mizutaii NBRC 14946.</title>
        <authorList>
            <person name="Hosoyama A."/>
            <person name="Uohara A."/>
            <person name="Ohji S."/>
            <person name="Ichikawa N."/>
        </authorList>
    </citation>
    <scope>NUCLEOTIDE SEQUENCE [LARGE SCALE GENOMIC DNA]</scope>
    <source>
        <strain evidence="2 3">NBRC 14946</strain>
    </source>
</reference>
<dbReference type="PROSITE" id="PS51257">
    <property type="entry name" value="PROKAR_LIPOPROTEIN"/>
    <property type="match status" value="1"/>
</dbReference>